<feature type="compositionally biased region" description="Polar residues" evidence="1">
    <location>
        <begin position="24"/>
        <end position="40"/>
    </location>
</feature>
<protein>
    <submittedName>
        <fullName evidence="2">Uncharacterized protein</fullName>
    </submittedName>
</protein>
<evidence type="ECO:0000313" key="3">
    <source>
        <dbReference type="Proteomes" id="UP000190648"/>
    </source>
</evidence>
<feature type="region of interest" description="Disordered" evidence="1">
    <location>
        <begin position="1"/>
        <end position="73"/>
    </location>
</feature>
<feature type="region of interest" description="Disordered" evidence="1">
    <location>
        <begin position="107"/>
        <end position="149"/>
    </location>
</feature>
<comment type="caution">
    <text evidence="2">The sequence shown here is derived from an EMBL/GenBank/DDBJ whole genome shotgun (WGS) entry which is preliminary data.</text>
</comment>
<organism evidence="2 3">
    <name type="scientific">Patagioenas fasciata monilis</name>
    <dbReference type="NCBI Taxonomy" id="372326"/>
    <lineage>
        <taxon>Eukaryota</taxon>
        <taxon>Metazoa</taxon>
        <taxon>Chordata</taxon>
        <taxon>Craniata</taxon>
        <taxon>Vertebrata</taxon>
        <taxon>Euteleostomi</taxon>
        <taxon>Archelosauria</taxon>
        <taxon>Archosauria</taxon>
        <taxon>Dinosauria</taxon>
        <taxon>Saurischia</taxon>
        <taxon>Theropoda</taxon>
        <taxon>Coelurosauria</taxon>
        <taxon>Aves</taxon>
        <taxon>Neognathae</taxon>
        <taxon>Neoaves</taxon>
        <taxon>Columbimorphae</taxon>
        <taxon>Columbiformes</taxon>
        <taxon>Columbidae</taxon>
        <taxon>Patagioenas</taxon>
    </lineage>
</organism>
<name>A0A1V4K1H4_PATFA</name>
<keyword evidence="3" id="KW-1185">Reference proteome</keyword>
<reference evidence="2 3" key="1">
    <citation type="submission" date="2016-02" db="EMBL/GenBank/DDBJ databases">
        <title>Band-tailed pigeon sequencing and assembly.</title>
        <authorList>
            <person name="Soares A.E."/>
            <person name="Novak B.J."/>
            <person name="Rice E.S."/>
            <person name="O'Connell B."/>
            <person name="Chang D."/>
            <person name="Weber S."/>
            <person name="Shapiro B."/>
        </authorList>
    </citation>
    <scope>NUCLEOTIDE SEQUENCE [LARGE SCALE GENOMIC DNA]</scope>
    <source>
        <strain evidence="2">BTP2013</strain>
        <tissue evidence="2">Blood</tissue>
    </source>
</reference>
<gene>
    <name evidence="2" type="ORF">AV530_015184</name>
</gene>
<accession>A0A1V4K1H4</accession>
<sequence>MEICETITPMDTHRTGTPMDMDTCGTSTPVDTDTRGTGTSEDTDICGTVTSMITDTHRTGTPVDTDMSGTTCPSTLRLSGPGTYRSWEPWDTPQCHGAWGAVGGPAATAGGHLAQGDVGMVPSTTKNCPGDKKKPTSDFAAVGPPDVLR</sequence>
<evidence type="ECO:0000313" key="2">
    <source>
        <dbReference type="EMBL" id="OPJ78215.1"/>
    </source>
</evidence>
<evidence type="ECO:0000256" key="1">
    <source>
        <dbReference type="SAM" id="MobiDB-lite"/>
    </source>
</evidence>
<dbReference type="Proteomes" id="UP000190648">
    <property type="component" value="Unassembled WGS sequence"/>
</dbReference>
<dbReference type="AlphaFoldDB" id="A0A1V4K1H4"/>
<dbReference type="EMBL" id="LSYS01005191">
    <property type="protein sequence ID" value="OPJ78215.1"/>
    <property type="molecule type" value="Genomic_DNA"/>
</dbReference>
<proteinExistence type="predicted"/>